<feature type="coiled-coil region" evidence="4">
    <location>
        <begin position="221"/>
        <end position="255"/>
    </location>
</feature>
<dbReference type="InterPro" id="IPR003593">
    <property type="entry name" value="AAA+_ATPase"/>
</dbReference>
<evidence type="ECO:0000259" key="5">
    <source>
        <dbReference type="PROSITE" id="PS50893"/>
    </source>
</evidence>
<accession>A0A061A8Q5</accession>
<keyword evidence="4" id="KW-0175">Coiled coil</keyword>
<dbReference type="PANTHER" id="PTHR19211:SF14">
    <property type="entry name" value="ATP-BINDING CASSETTE SUB-FAMILY F MEMBER 1"/>
    <property type="match status" value="1"/>
</dbReference>
<keyword evidence="7" id="KW-1185">Reference proteome</keyword>
<dbReference type="Gene3D" id="3.40.50.300">
    <property type="entry name" value="P-loop containing nucleotide triphosphate hydrolases"/>
    <property type="match status" value="2"/>
</dbReference>
<evidence type="ECO:0000256" key="4">
    <source>
        <dbReference type="SAM" id="Coils"/>
    </source>
</evidence>
<dbReference type="PROSITE" id="PS50893">
    <property type="entry name" value="ABC_TRANSPORTER_2"/>
    <property type="match status" value="1"/>
</dbReference>
<evidence type="ECO:0000313" key="6">
    <source>
        <dbReference type="EMBL" id="CDR30260.1"/>
    </source>
</evidence>
<dbReference type="EMBL" id="LK028559">
    <property type="protein sequence ID" value="CDR30260.1"/>
    <property type="molecule type" value="Genomic_DNA"/>
</dbReference>
<reference evidence="7" key="1">
    <citation type="submission" date="2014-05" db="EMBL/GenBank/DDBJ databases">
        <authorList>
            <person name="Kube M."/>
        </authorList>
    </citation>
    <scope>NUCLEOTIDE SEQUENCE [LARGE SCALE GENOMIC DNA]</scope>
</reference>
<dbReference type="InterPro" id="IPR017871">
    <property type="entry name" value="ABC_transporter-like_CS"/>
</dbReference>
<organism evidence="6 7">
    <name type="scientific">Acholeplasma oculi</name>
    <dbReference type="NCBI Taxonomy" id="35623"/>
    <lineage>
        <taxon>Bacteria</taxon>
        <taxon>Bacillati</taxon>
        <taxon>Mycoplasmatota</taxon>
        <taxon>Mollicutes</taxon>
        <taxon>Acholeplasmatales</taxon>
        <taxon>Acholeplasmataceae</taxon>
        <taxon>Acholeplasma</taxon>
    </lineage>
</organism>
<dbReference type="HOGENOM" id="CLU_000604_36_0_14"/>
<dbReference type="GO" id="GO:0016887">
    <property type="term" value="F:ATP hydrolysis activity"/>
    <property type="evidence" value="ECO:0007669"/>
    <property type="project" value="InterPro"/>
</dbReference>
<dbReference type="InterPro" id="IPR050611">
    <property type="entry name" value="ABCF"/>
</dbReference>
<dbReference type="PANTHER" id="PTHR19211">
    <property type="entry name" value="ATP-BINDING TRANSPORT PROTEIN-RELATED"/>
    <property type="match status" value="1"/>
</dbReference>
<keyword evidence="1" id="KW-0677">Repeat</keyword>
<evidence type="ECO:0000256" key="1">
    <source>
        <dbReference type="ARBA" id="ARBA00022737"/>
    </source>
</evidence>
<dbReference type="SUPFAM" id="SSF52540">
    <property type="entry name" value="P-loop containing nucleoside triphosphate hydrolases"/>
    <property type="match status" value="2"/>
</dbReference>
<name>A0A061A8Q5_9MOLU</name>
<dbReference type="InParanoid" id="A0A061A8Q5"/>
<dbReference type="PATRIC" id="fig|35623.3.peg.186"/>
<dbReference type="STRING" id="35623.Aocu_01870"/>
<dbReference type="InterPro" id="IPR003439">
    <property type="entry name" value="ABC_transporter-like_ATP-bd"/>
</dbReference>
<dbReference type="Pfam" id="PF00005">
    <property type="entry name" value="ABC_tran"/>
    <property type="match status" value="2"/>
</dbReference>
<dbReference type="KEGG" id="aoc:Aocu_01870"/>
<dbReference type="OrthoDB" id="397513at2"/>
<dbReference type="GO" id="GO:0005524">
    <property type="term" value="F:ATP binding"/>
    <property type="evidence" value="ECO:0007669"/>
    <property type="project" value="UniProtKB-KW"/>
</dbReference>
<dbReference type="SMART" id="SM00382">
    <property type="entry name" value="AAA"/>
    <property type="match status" value="2"/>
</dbReference>
<dbReference type="AlphaFoldDB" id="A0A061A8Q5"/>
<keyword evidence="3 6" id="KW-0067">ATP-binding</keyword>
<dbReference type="InterPro" id="IPR027417">
    <property type="entry name" value="P-loop_NTPase"/>
</dbReference>
<proteinExistence type="predicted"/>
<evidence type="ECO:0000313" key="7">
    <source>
        <dbReference type="Proteomes" id="UP000032434"/>
    </source>
</evidence>
<protein>
    <submittedName>
        <fullName evidence="6">ABC transporter, ATP-binding protein</fullName>
    </submittedName>
</protein>
<gene>
    <name evidence="6" type="ORF">Aocu_01870</name>
</gene>
<dbReference type="PROSITE" id="PS00211">
    <property type="entry name" value="ABC_TRANSPORTER_1"/>
    <property type="match status" value="1"/>
</dbReference>
<sequence length="505" mass="58581">MLSVKELVIRNHQQDLVLIEGLSFTVNDEDKIAIIGSEGSGKSTLLSTIYGEVLDYITVTGEIIRPKVISYLNQNILNQYESLSVTVFLELNIPEDLYHYLDVIYKLFVQFNLSYDAFKDRSLKSLSGGERVKIGLIKCLMIRPDLLLLDEPSNDLDFETIEFLESFMKDTTIPLLFISHDQRLLENVATGIIHLQQVHKKTKPKTYFINVDYKTYKEKYLRKFETDLMVARKQRADYNKKMDKFRQIYQKVEHQQDQAVRDPVLGRLLKKKIKSLKSQEKRYLKEKDSFIDIPEKEEPMSIYFEDLGKFNPNKLIMDLDIIDFSLPNGVLIPHVKLKLSATDKVVITGHNGVGKTTLIKHIYEKLIKRSVKVGYISQDYLDFMDKDRTVLDYVLSHQSKYQESKIRQILSTLGLKRDEMLYKIKDISEGTKLKILLLVLVSNTYDVLILDEPTRNISPINQDEIYELFLNFQGAILAVSHDRAFIESVFDEIYVLSKDGLYLAS</sequence>
<dbReference type="Proteomes" id="UP000032434">
    <property type="component" value="Chromosome 1"/>
</dbReference>
<feature type="domain" description="ABC transporter" evidence="5">
    <location>
        <begin position="2"/>
        <end position="222"/>
    </location>
</feature>
<evidence type="ECO:0000256" key="3">
    <source>
        <dbReference type="ARBA" id="ARBA00022840"/>
    </source>
</evidence>
<evidence type="ECO:0000256" key="2">
    <source>
        <dbReference type="ARBA" id="ARBA00022741"/>
    </source>
</evidence>
<dbReference type="RefSeq" id="WP_045748831.1">
    <property type="nucleotide sequence ID" value="NZ_FUZK01000002.1"/>
</dbReference>
<keyword evidence="2" id="KW-0547">Nucleotide-binding</keyword>